<dbReference type="InterPro" id="IPR001260">
    <property type="entry name" value="Coprogen_oxidase_aer"/>
</dbReference>
<evidence type="ECO:0000256" key="4">
    <source>
        <dbReference type="ARBA" id="ARBA00012869"/>
    </source>
</evidence>
<dbReference type="InterPro" id="IPR036406">
    <property type="entry name" value="Coprogen_oxidase_aer_sf"/>
</dbReference>
<sequence>MKETARIAELYSELQEKMCARLEQADGKATFSRDAWKKNIGGGMTRVIAGGNKIAKGAINFSHVEGTYSAQMEKLLGEKASAYAATGISSILHPVNPHAPIIHMNVRHFSLDNGVQWFGGGIDLTPHYIDKAGAQLFHRKLKEICDHYSPSFYPDYKKWADDYFFIPHRDETRGVGGIFFDRLKPTKEIPLEKLIQFTVDLASAYPEMYAGQLARYADKPFTEREEKWQRMRRGRYVEFNLVYDRGTKFGLASGGNTESILVSMPPEAVWEYNYTPEPGSREAETLSLLKKDMDWINCLTD</sequence>
<protein>
    <recommendedName>
        <fullName evidence="4">coproporphyrinogen oxidase</fullName>
        <ecNumber evidence="4">1.3.3.3</ecNumber>
    </recommendedName>
</protein>
<dbReference type="OrthoDB" id="9777553at2"/>
<accession>A0A5M4B259</accession>
<evidence type="ECO:0000256" key="3">
    <source>
        <dbReference type="ARBA" id="ARBA00011738"/>
    </source>
</evidence>
<evidence type="ECO:0000256" key="2">
    <source>
        <dbReference type="ARBA" id="ARBA00010644"/>
    </source>
</evidence>
<dbReference type="NCBIfam" id="NF003727">
    <property type="entry name" value="PRK05330.1"/>
    <property type="match status" value="1"/>
</dbReference>
<dbReference type="RefSeq" id="WP_025864025.1">
    <property type="nucleotide sequence ID" value="NZ_BLAX01000001.1"/>
</dbReference>
<dbReference type="AlphaFoldDB" id="A0A5M4B259"/>
<dbReference type="PRINTS" id="PR00073">
    <property type="entry name" value="COPRGNOXDASE"/>
</dbReference>
<dbReference type="SUPFAM" id="SSF102886">
    <property type="entry name" value="Coproporphyrinogen III oxidase"/>
    <property type="match status" value="1"/>
</dbReference>
<evidence type="ECO:0000313" key="9">
    <source>
        <dbReference type="Proteomes" id="UP000391834"/>
    </source>
</evidence>
<keyword evidence="7" id="KW-0627">Porphyrin biosynthesis</keyword>
<gene>
    <name evidence="8" type="primary">hemF</name>
    <name evidence="8" type="ORF">PbJCM13498_30170</name>
</gene>
<dbReference type="GO" id="GO:0004109">
    <property type="term" value="F:coproporphyrinogen oxidase activity"/>
    <property type="evidence" value="ECO:0007669"/>
    <property type="project" value="UniProtKB-EC"/>
</dbReference>
<dbReference type="PIRSF" id="PIRSF000166">
    <property type="entry name" value="Coproporphyri_ox"/>
    <property type="match status" value="1"/>
</dbReference>
<dbReference type="GO" id="GO:0005737">
    <property type="term" value="C:cytoplasm"/>
    <property type="evidence" value="ECO:0007669"/>
    <property type="project" value="TreeGrafter"/>
</dbReference>
<evidence type="ECO:0000313" key="8">
    <source>
        <dbReference type="EMBL" id="GET34154.1"/>
    </source>
</evidence>
<name>A0A5M4B259_9BACT</name>
<comment type="similarity">
    <text evidence="2">Belongs to the aerobic coproporphyrinogen-III oxidase family.</text>
</comment>
<dbReference type="InterPro" id="IPR018375">
    <property type="entry name" value="Coprogen_oxidase_CS"/>
</dbReference>
<keyword evidence="6" id="KW-0350">Heme biosynthesis</keyword>
<proteinExistence type="inferred from homology"/>
<dbReference type="Gene3D" id="3.40.1500.10">
    <property type="entry name" value="Coproporphyrinogen III oxidase, aerobic"/>
    <property type="match status" value="1"/>
</dbReference>
<keyword evidence="9" id="KW-1185">Reference proteome</keyword>
<dbReference type="EMBL" id="BLAX01000001">
    <property type="protein sequence ID" value="GET34154.1"/>
    <property type="molecule type" value="Genomic_DNA"/>
</dbReference>
<keyword evidence="5" id="KW-0560">Oxidoreductase</keyword>
<comment type="pathway">
    <text evidence="1">Porphyrin-containing compound metabolism; protoporphyrin-IX biosynthesis; protoporphyrinogen-IX from coproporphyrinogen-III (O2 route): step 1/1.</text>
</comment>
<dbReference type="EC" id="1.3.3.3" evidence="4"/>
<reference evidence="8 9" key="1">
    <citation type="submission" date="2019-10" db="EMBL/GenBank/DDBJ databases">
        <title>Prolixibacter strains distinguished by the presence of nitrate reductase genes were adept at nitrate-dependent anaerobic corrosion of metallic iron and carbon steel.</title>
        <authorList>
            <person name="Iino T."/>
            <person name="Shono N."/>
            <person name="Ito K."/>
            <person name="Nakamura R."/>
            <person name="Sueoka K."/>
            <person name="Harayama S."/>
            <person name="Ohkuma M."/>
        </authorList>
    </citation>
    <scope>NUCLEOTIDE SEQUENCE [LARGE SCALE GENOMIC DNA]</scope>
    <source>
        <strain evidence="8 9">JCM 13498</strain>
    </source>
</reference>
<dbReference type="Proteomes" id="UP000391834">
    <property type="component" value="Unassembled WGS sequence"/>
</dbReference>
<comment type="caution">
    <text evidence="8">The sequence shown here is derived from an EMBL/GenBank/DDBJ whole genome shotgun (WGS) entry which is preliminary data.</text>
</comment>
<organism evidence="8 9">
    <name type="scientific">Prolixibacter bellariivorans</name>
    <dbReference type="NCBI Taxonomy" id="314319"/>
    <lineage>
        <taxon>Bacteria</taxon>
        <taxon>Pseudomonadati</taxon>
        <taxon>Bacteroidota</taxon>
        <taxon>Bacteroidia</taxon>
        <taxon>Marinilabiliales</taxon>
        <taxon>Prolixibacteraceae</taxon>
        <taxon>Prolixibacter</taxon>
    </lineage>
</organism>
<dbReference type="PANTHER" id="PTHR10755">
    <property type="entry name" value="COPROPORPHYRINOGEN III OXIDASE, MITOCHONDRIAL"/>
    <property type="match status" value="1"/>
</dbReference>
<evidence type="ECO:0000256" key="6">
    <source>
        <dbReference type="ARBA" id="ARBA00023133"/>
    </source>
</evidence>
<evidence type="ECO:0000256" key="1">
    <source>
        <dbReference type="ARBA" id="ARBA00005168"/>
    </source>
</evidence>
<dbReference type="GO" id="GO:0006782">
    <property type="term" value="P:protoporphyrinogen IX biosynthetic process"/>
    <property type="evidence" value="ECO:0007669"/>
    <property type="project" value="TreeGrafter"/>
</dbReference>
<dbReference type="PROSITE" id="PS01021">
    <property type="entry name" value="COPROGEN_OXIDASE"/>
    <property type="match status" value="1"/>
</dbReference>
<dbReference type="PANTHER" id="PTHR10755:SF0">
    <property type="entry name" value="OXYGEN-DEPENDENT COPROPORPHYRINOGEN-III OXIDASE, MITOCHONDRIAL"/>
    <property type="match status" value="1"/>
</dbReference>
<evidence type="ECO:0000256" key="5">
    <source>
        <dbReference type="ARBA" id="ARBA00023002"/>
    </source>
</evidence>
<comment type="subunit">
    <text evidence="3">Homodimer.</text>
</comment>
<dbReference type="Pfam" id="PF01218">
    <property type="entry name" value="Coprogen_oxidas"/>
    <property type="match status" value="1"/>
</dbReference>
<evidence type="ECO:0000256" key="7">
    <source>
        <dbReference type="ARBA" id="ARBA00023244"/>
    </source>
</evidence>